<comment type="caution">
    <text evidence="1">The sequence shown here is derived from an EMBL/GenBank/DDBJ whole genome shotgun (WGS) entry which is preliminary data.</text>
</comment>
<accession>A0A811U0M9</accession>
<dbReference type="Proteomes" id="UP000606786">
    <property type="component" value="Unassembled WGS sequence"/>
</dbReference>
<proteinExistence type="predicted"/>
<reference evidence="1" key="1">
    <citation type="submission" date="2020-11" db="EMBL/GenBank/DDBJ databases">
        <authorList>
            <person name="Whitehead M."/>
        </authorList>
    </citation>
    <scope>NUCLEOTIDE SEQUENCE</scope>
    <source>
        <strain evidence="1">EGII</strain>
    </source>
</reference>
<protein>
    <submittedName>
        <fullName evidence="1">(Mediterranean fruit fly) hypothetical protein</fullName>
    </submittedName>
</protein>
<keyword evidence="2" id="KW-1185">Reference proteome</keyword>
<dbReference type="EMBL" id="CAJHJT010000001">
    <property type="protein sequence ID" value="CAD6992624.1"/>
    <property type="molecule type" value="Genomic_DNA"/>
</dbReference>
<evidence type="ECO:0000313" key="1">
    <source>
        <dbReference type="EMBL" id="CAD6992624.1"/>
    </source>
</evidence>
<feature type="non-terminal residue" evidence="1">
    <location>
        <position position="73"/>
    </location>
</feature>
<organism evidence="1 2">
    <name type="scientific">Ceratitis capitata</name>
    <name type="common">Mediterranean fruit fly</name>
    <name type="synonym">Tephritis capitata</name>
    <dbReference type="NCBI Taxonomy" id="7213"/>
    <lineage>
        <taxon>Eukaryota</taxon>
        <taxon>Metazoa</taxon>
        <taxon>Ecdysozoa</taxon>
        <taxon>Arthropoda</taxon>
        <taxon>Hexapoda</taxon>
        <taxon>Insecta</taxon>
        <taxon>Pterygota</taxon>
        <taxon>Neoptera</taxon>
        <taxon>Endopterygota</taxon>
        <taxon>Diptera</taxon>
        <taxon>Brachycera</taxon>
        <taxon>Muscomorpha</taxon>
        <taxon>Tephritoidea</taxon>
        <taxon>Tephritidae</taxon>
        <taxon>Ceratitis</taxon>
        <taxon>Ceratitis</taxon>
    </lineage>
</organism>
<sequence length="73" mass="8791">MHVRYREETLQKASRENVIKAISETIRFLVRTVHGKTIEYEDASWDKSSHVELEHRDLYFGTDLWHGNYDRIL</sequence>
<gene>
    <name evidence="1" type="ORF">CCAP1982_LOCUS1472</name>
</gene>
<evidence type="ECO:0000313" key="2">
    <source>
        <dbReference type="Proteomes" id="UP000606786"/>
    </source>
</evidence>
<name>A0A811U0M9_CERCA</name>
<dbReference type="AlphaFoldDB" id="A0A811U0M9"/>